<gene>
    <name evidence="1" type="ORF">GCM10009788_08610</name>
</gene>
<comment type="caution">
    <text evidence="1">The sequence shown here is derived from an EMBL/GenBank/DDBJ whole genome shotgun (WGS) entry which is preliminary data.</text>
</comment>
<evidence type="ECO:0000313" key="1">
    <source>
        <dbReference type="EMBL" id="GAA1506972.1"/>
    </source>
</evidence>
<keyword evidence="2" id="KW-1185">Reference proteome</keyword>
<reference evidence="1 2" key="1">
    <citation type="journal article" date="2019" name="Int. J. Syst. Evol. Microbiol.">
        <title>The Global Catalogue of Microorganisms (GCM) 10K type strain sequencing project: providing services to taxonomists for standard genome sequencing and annotation.</title>
        <authorList>
            <consortium name="The Broad Institute Genomics Platform"/>
            <consortium name="The Broad Institute Genome Sequencing Center for Infectious Disease"/>
            <person name="Wu L."/>
            <person name="Ma J."/>
        </authorList>
    </citation>
    <scope>NUCLEOTIDE SEQUENCE [LARGE SCALE GENOMIC DNA]</scope>
    <source>
        <strain evidence="1 2">JCM 14942</strain>
    </source>
</reference>
<dbReference type="RefSeq" id="WP_181411185.1">
    <property type="nucleotide sequence ID" value="NZ_BAAAOR010000007.1"/>
</dbReference>
<dbReference type="InterPro" id="IPR025335">
    <property type="entry name" value="DUF4241"/>
</dbReference>
<dbReference type="EMBL" id="BAAAOR010000007">
    <property type="protein sequence ID" value="GAA1506972.1"/>
    <property type="molecule type" value="Genomic_DNA"/>
</dbReference>
<dbReference type="Proteomes" id="UP001500842">
    <property type="component" value="Unassembled WGS sequence"/>
</dbReference>
<protein>
    <recommendedName>
        <fullName evidence="3">DUF4241 domain-containing protein</fullName>
    </recommendedName>
</protein>
<sequence>MVVDGRPGTVEVRGAGSLVSDSGVLTVVDLGYDNDDALPLARRVAPGTYPVQVGTAYGRNTALRVLLSPAEPVAWHPAGTVHGHVFGVDAGNLCVADYPSYAAVSRREKERVTDVLARTTDRPAVLPLTFGGEHAVGVVADSGWGDGAYPAFWGVDATGAIAQLVVDFLVLVTEQDGVLRHV</sequence>
<evidence type="ECO:0008006" key="3">
    <source>
        <dbReference type="Google" id="ProtNLM"/>
    </source>
</evidence>
<accession>A0ABN1ZY12</accession>
<dbReference type="Pfam" id="PF14025">
    <property type="entry name" value="DUF4241"/>
    <property type="match status" value="1"/>
</dbReference>
<evidence type="ECO:0000313" key="2">
    <source>
        <dbReference type="Proteomes" id="UP001500842"/>
    </source>
</evidence>
<organism evidence="1 2">
    <name type="scientific">Nocardioides humi</name>
    <dbReference type="NCBI Taxonomy" id="449461"/>
    <lineage>
        <taxon>Bacteria</taxon>
        <taxon>Bacillati</taxon>
        <taxon>Actinomycetota</taxon>
        <taxon>Actinomycetes</taxon>
        <taxon>Propionibacteriales</taxon>
        <taxon>Nocardioidaceae</taxon>
        <taxon>Nocardioides</taxon>
    </lineage>
</organism>
<proteinExistence type="predicted"/>
<name>A0ABN1ZY12_9ACTN</name>